<sequence>MSDRPAARRLLRAGLVLAVVLQLVVLYLPRDPGPLPFPQADKVVHLTVFLLPALLGLLAGLPARWVVGVLAAHAVLSEVVQATLLPVRSGDPLDAVADLVGVGLGVLLARVVGPRVARRASGTTSARW</sequence>
<gene>
    <name evidence="2" type="ORF">JQN70_10750</name>
</gene>
<dbReference type="RefSeq" id="WP_204131344.1">
    <property type="nucleotide sequence ID" value="NZ_JAFDVD010000012.1"/>
</dbReference>
<organism evidence="2 3">
    <name type="scientific">Phycicoccus sonneratiae</name>
    <dbReference type="NCBI Taxonomy" id="2807628"/>
    <lineage>
        <taxon>Bacteria</taxon>
        <taxon>Bacillati</taxon>
        <taxon>Actinomycetota</taxon>
        <taxon>Actinomycetes</taxon>
        <taxon>Micrococcales</taxon>
        <taxon>Intrasporangiaceae</taxon>
        <taxon>Phycicoccus</taxon>
    </lineage>
</organism>
<protein>
    <submittedName>
        <fullName evidence="2">VanZ family protein</fullName>
    </submittedName>
</protein>
<dbReference type="EMBL" id="JAFDVD010000012">
    <property type="protein sequence ID" value="MBM6400866.1"/>
    <property type="molecule type" value="Genomic_DNA"/>
</dbReference>
<feature type="transmembrane region" description="Helical" evidence="1">
    <location>
        <begin position="10"/>
        <end position="28"/>
    </location>
</feature>
<name>A0ABS2CLV9_9MICO</name>
<comment type="caution">
    <text evidence="2">The sequence shown here is derived from an EMBL/GenBank/DDBJ whole genome shotgun (WGS) entry which is preliminary data.</text>
</comment>
<keyword evidence="3" id="KW-1185">Reference proteome</keyword>
<keyword evidence="1" id="KW-0812">Transmembrane</keyword>
<feature type="transmembrane region" description="Helical" evidence="1">
    <location>
        <begin position="43"/>
        <end position="61"/>
    </location>
</feature>
<dbReference type="PANTHER" id="PTHR28008:SF1">
    <property type="entry name" value="DOMAIN PROTEIN, PUTATIVE (AFU_ORTHOLOGUE AFUA_3G10980)-RELATED"/>
    <property type="match status" value="1"/>
</dbReference>
<reference evidence="2" key="1">
    <citation type="submission" date="2021-02" db="EMBL/GenBank/DDBJ databases">
        <title>Phycicoccus sp. MQZ13P-5T, whole genome shotgun sequence.</title>
        <authorList>
            <person name="Tuo L."/>
        </authorList>
    </citation>
    <scope>NUCLEOTIDE SEQUENCE</scope>
    <source>
        <strain evidence="2">MQZ13P-5</strain>
    </source>
</reference>
<evidence type="ECO:0000256" key="1">
    <source>
        <dbReference type="SAM" id="Phobius"/>
    </source>
</evidence>
<keyword evidence="1" id="KW-1133">Transmembrane helix</keyword>
<dbReference type="PANTHER" id="PTHR28008">
    <property type="entry name" value="DOMAIN PROTEIN, PUTATIVE (AFU_ORTHOLOGUE AFUA_3G10980)-RELATED"/>
    <property type="match status" value="1"/>
</dbReference>
<evidence type="ECO:0000313" key="3">
    <source>
        <dbReference type="Proteomes" id="UP001430172"/>
    </source>
</evidence>
<keyword evidence="1" id="KW-0472">Membrane</keyword>
<evidence type="ECO:0000313" key="2">
    <source>
        <dbReference type="EMBL" id="MBM6400866.1"/>
    </source>
</evidence>
<accession>A0ABS2CLV9</accession>
<proteinExistence type="predicted"/>
<dbReference type="Proteomes" id="UP001430172">
    <property type="component" value="Unassembled WGS sequence"/>
</dbReference>